<evidence type="ECO:0000313" key="1">
    <source>
        <dbReference type="EMBL" id="CAB4595449.1"/>
    </source>
</evidence>
<dbReference type="InterPro" id="IPR031100">
    <property type="entry name" value="LOG_fam"/>
</dbReference>
<gene>
    <name evidence="1" type="ORF">UFOPK1835_00028</name>
</gene>
<sequence>MTDSQANAIRSLCVYCGSSVGVDPLHQASAAALGRVMAAEGVRLVYGGGSVGLMGVVADSVMEAGGEVLGVIPKGLFKTESGHQGITELVEVDSMHERKLLMAVESDAFVALPGGLGTLEELAEITTWAQIGIHDKPVGVLDTDGFWAPLFEFLDQTVTAGFLRPANRELIVRIDDVDDVLPMLRQRRQGKREPLLTIDEI</sequence>
<organism evidence="1">
    <name type="scientific">freshwater metagenome</name>
    <dbReference type="NCBI Taxonomy" id="449393"/>
    <lineage>
        <taxon>unclassified sequences</taxon>
        <taxon>metagenomes</taxon>
        <taxon>ecological metagenomes</taxon>
    </lineage>
</organism>
<protein>
    <submittedName>
        <fullName evidence="1">Unannotated protein</fullName>
    </submittedName>
</protein>
<reference evidence="1" key="1">
    <citation type="submission" date="2020-05" db="EMBL/GenBank/DDBJ databases">
        <authorList>
            <person name="Chiriac C."/>
            <person name="Salcher M."/>
            <person name="Ghai R."/>
            <person name="Kavagutti S V."/>
        </authorList>
    </citation>
    <scope>NUCLEOTIDE SEQUENCE</scope>
</reference>
<dbReference type="Gene3D" id="3.40.50.450">
    <property type="match status" value="1"/>
</dbReference>
<dbReference type="EMBL" id="CAEZUP010000001">
    <property type="protein sequence ID" value="CAB4595449.1"/>
    <property type="molecule type" value="Genomic_DNA"/>
</dbReference>
<dbReference type="GO" id="GO:0016799">
    <property type="term" value="F:hydrolase activity, hydrolyzing N-glycosyl compounds"/>
    <property type="evidence" value="ECO:0007669"/>
    <property type="project" value="TreeGrafter"/>
</dbReference>
<dbReference type="PANTHER" id="PTHR31223">
    <property type="entry name" value="LOG FAMILY PROTEIN YJL055W"/>
    <property type="match status" value="1"/>
</dbReference>
<dbReference type="GO" id="GO:0005829">
    <property type="term" value="C:cytosol"/>
    <property type="evidence" value="ECO:0007669"/>
    <property type="project" value="TreeGrafter"/>
</dbReference>
<accession>A0A6J6G6K4</accession>
<proteinExistence type="predicted"/>
<dbReference type="Pfam" id="PF03641">
    <property type="entry name" value="Lysine_decarbox"/>
    <property type="match status" value="1"/>
</dbReference>
<dbReference type="GO" id="GO:0009691">
    <property type="term" value="P:cytokinin biosynthetic process"/>
    <property type="evidence" value="ECO:0007669"/>
    <property type="project" value="InterPro"/>
</dbReference>
<dbReference type="AlphaFoldDB" id="A0A6J6G6K4"/>
<dbReference type="InterPro" id="IPR005269">
    <property type="entry name" value="LOG"/>
</dbReference>
<dbReference type="NCBIfam" id="TIGR00730">
    <property type="entry name" value="Rossman fold protein, TIGR00730 family"/>
    <property type="match status" value="1"/>
</dbReference>
<dbReference type="SUPFAM" id="SSF102405">
    <property type="entry name" value="MCP/YpsA-like"/>
    <property type="match status" value="1"/>
</dbReference>
<dbReference type="PANTHER" id="PTHR31223:SF70">
    <property type="entry name" value="LOG FAMILY PROTEIN YJL055W"/>
    <property type="match status" value="1"/>
</dbReference>
<name>A0A6J6G6K4_9ZZZZ</name>